<reference evidence="12" key="1">
    <citation type="submission" date="2021-01" db="EMBL/GenBank/DDBJ databases">
        <authorList>
            <person name="Corre E."/>
            <person name="Pelletier E."/>
            <person name="Niang G."/>
            <person name="Scheremetjew M."/>
            <person name="Finn R."/>
            <person name="Kale V."/>
            <person name="Holt S."/>
            <person name="Cochrane G."/>
            <person name="Meng A."/>
            <person name="Brown T."/>
            <person name="Cohen L."/>
        </authorList>
    </citation>
    <scope>NUCLEOTIDE SEQUENCE</scope>
    <source>
        <strain evidence="12">NIES-2562</strain>
    </source>
</reference>
<keyword evidence="9" id="KW-0961">Cell wall biogenesis/degradation</keyword>
<accession>A0A7S3D7Q9</accession>
<evidence type="ECO:0000256" key="5">
    <source>
        <dbReference type="ARBA" id="ARBA00022679"/>
    </source>
</evidence>
<feature type="compositionally biased region" description="Polar residues" evidence="10">
    <location>
        <begin position="65"/>
        <end position="75"/>
    </location>
</feature>
<sequence>MFGLDRPELGESVCDQRPCSAENKKEEQNKKKIHLVAPEVEEREDTIRHVERRGSEEQGRLTHAGQEQQAGTNMQGGRDGHEMRRARSVPGGEEEEGQGEVVGQREGSNVERAPSFEGEPSEEVEVEGDGGAEEPHIEGEMLHKVDLQGNASGYIAKVYLKEDKDVTKLDPRQLISCMRGRIRNRMRENEGSTHQIPPYFSARRSLSVQGVETPNDNQKPELILVGIPMYNEGAGYLRCQLSSLANQFHELYSWDPTLQMEVIIVCDGMMSPTKQLQDSCIKLFDCVFPGLELMHTRLRQSEVEELAKGENDVDASKRRKDFQREHPDFWICRKAAPKLKSVREAQYEQEIRKKRQGRGYSNEVDDIEMGRGGRGEGKQTKKEKKAEKKKQKKKRHRGKLDHYVNAETLKPLDNSFEYPFHLSILIKWRNQMKSNSHVWLAEFFVKDSFESITSIPRAVLLTDCGILYDSGCIKNLYNEFSRDDSVMAVCARQRVMTMSEQEQLENIDDDYDPSARVYGVVAQLRLLFSPMKTLKSPWQALLRAVQSYDFDFGHAISKSAWNIVGWQPVLPGPCGMYSIKAFQMGDEGQKSVFDQYIDILLIKEREDAMSRVGLLYWHLLLAEDRIPSFLAVFGDMSKGMKTIWVRNAAFAYEAEVKLRQLVLQRKRWILGTLVGFLYLLNGREGRTFIFRKQLNCFRKFMLLIYMILQVVDLVLAYLGPGVSAMSLRMAMEELTRGQTIPLEWYWVEIISYGYLAWYVFFIFLHHRRPKTSPVIEWQWVITFIFNAAFTGIVVIVFSIEAVPVITNLPQRFEAFWNRTMTRLQLQESGNATMMGEGEGEDNAFYAIGLDLLPLLVIVYLLAPYFLSLENPLASIRLVRDTFMFTLARVTFTAFFPAFAIARIHDFSWGNRAAEEDVKGMQSQMKQRSESLNVLLGIANILTALIPVMLGGHRLIVLIMTLLFLLPGFMWMRMGLHKNPRALHVHIQLEVYEESTSGKQAAICRL</sequence>
<dbReference type="GO" id="GO:0071555">
    <property type="term" value="P:cell wall organization"/>
    <property type="evidence" value="ECO:0007669"/>
    <property type="project" value="UniProtKB-KW"/>
</dbReference>
<dbReference type="GO" id="GO:0006031">
    <property type="term" value="P:chitin biosynthetic process"/>
    <property type="evidence" value="ECO:0007669"/>
    <property type="project" value="TreeGrafter"/>
</dbReference>
<name>A0A7S3D7Q9_9EUKA</name>
<dbReference type="PANTHER" id="PTHR22914:SF9">
    <property type="entry name" value="CHITIN SYNTHASE 1"/>
    <property type="match status" value="1"/>
</dbReference>
<feature type="transmembrane region" description="Helical" evidence="11">
    <location>
        <begin position="777"/>
        <end position="799"/>
    </location>
</feature>
<dbReference type="GO" id="GO:0004100">
    <property type="term" value="F:chitin synthase activity"/>
    <property type="evidence" value="ECO:0007669"/>
    <property type="project" value="UniProtKB-EC"/>
</dbReference>
<dbReference type="Pfam" id="PF01644">
    <property type="entry name" value="Chitin_synth_1"/>
    <property type="match status" value="1"/>
</dbReference>
<protein>
    <recommendedName>
        <fullName evidence="2">chitin synthase</fullName>
        <ecNumber evidence="2">2.4.1.16</ecNumber>
    </recommendedName>
</protein>
<evidence type="ECO:0000256" key="1">
    <source>
        <dbReference type="ARBA" id="ARBA00004651"/>
    </source>
</evidence>
<evidence type="ECO:0000256" key="10">
    <source>
        <dbReference type="SAM" id="MobiDB-lite"/>
    </source>
</evidence>
<dbReference type="CDD" id="cd00761">
    <property type="entry name" value="Glyco_tranf_GTA_type"/>
    <property type="match status" value="1"/>
</dbReference>
<keyword evidence="5" id="KW-0808">Transferase</keyword>
<keyword evidence="7 11" id="KW-1133">Transmembrane helix</keyword>
<feature type="compositionally biased region" description="Acidic residues" evidence="10">
    <location>
        <begin position="119"/>
        <end position="132"/>
    </location>
</feature>
<evidence type="ECO:0000313" key="12">
    <source>
        <dbReference type="EMBL" id="CAE0249263.1"/>
    </source>
</evidence>
<dbReference type="SUPFAM" id="SSF53448">
    <property type="entry name" value="Nucleotide-diphospho-sugar transferases"/>
    <property type="match status" value="1"/>
</dbReference>
<dbReference type="PANTHER" id="PTHR22914">
    <property type="entry name" value="CHITIN SYNTHASE"/>
    <property type="match status" value="1"/>
</dbReference>
<gene>
    <name evidence="12" type="ORF">PBIL07802_LOCUS11462</name>
</gene>
<keyword evidence="6 11" id="KW-0812">Transmembrane</keyword>
<dbReference type="GO" id="GO:0005886">
    <property type="term" value="C:plasma membrane"/>
    <property type="evidence" value="ECO:0007669"/>
    <property type="project" value="UniProtKB-SubCell"/>
</dbReference>
<proteinExistence type="predicted"/>
<feature type="compositionally biased region" description="Basic and acidic residues" evidence="10">
    <location>
        <begin position="368"/>
        <end position="386"/>
    </location>
</feature>
<organism evidence="12">
    <name type="scientific">Palpitomonas bilix</name>
    <dbReference type="NCBI Taxonomy" id="652834"/>
    <lineage>
        <taxon>Eukaryota</taxon>
        <taxon>Eukaryota incertae sedis</taxon>
    </lineage>
</organism>
<feature type="transmembrane region" description="Helical" evidence="11">
    <location>
        <begin position="843"/>
        <end position="866"/>
    </location>
</feature>
<dbReference type="EC" id="2.4.1.16" evidence="2"/>
<keyword evidence="8 11" id="KW-0472">Membrane</keyword>
<keyword evidence="3" id="KW-1003">Cell membrane</keyword>
<evidence type="ECO:0000256" key="3">
    <source>
        <dbReference type="ARBA" id="ARBA00022475"/>
    </source>
</evidence>
<dbReference type="InterPro" id="IPR004835">
    <property type="entry name" value="Chitin_synth"/>
</dbReference>
<evidence type="ECO:0000256" key="11">
    <source>
        <dbReference type="SAM" id="Phobius"/>
    </source>
</evidence>
<dbReference type="InterPro" id="IPR029044">
    <property type="entry name" value="Nucleotide-diphossugar_trans"/>
</dbReference>
<feature type="transmembrane region" description="Helical" evidence="11">
    <location>
        <begin position="744"/>
        <end position="765"/>
    </location>
</feature>
<feature type="region of interest" description="Disordered" evidence="10">
    <location>
        <begin position="352"/>
        <end position="399"/>
    </location>
</feature>
<feature type="transmembrane region" description="Helical" evidence="11">
    <location>
        <begin position="702"/>
        <end position="724"/>
    </location>
</feature>
<keyword evidence="4" id="KW-0328">Glycosyltransferase</keyword>
<evidence type="ECO:0000256" key="9">
    <source>
        <dbReference type="ARBA" id="ARBA00023316"/>
    </source>
</evidence>
<feature type="compositionally biased region" description="Basic and acidic residues" evidence="10">
    <location>
        <begin position="45"/>
        <end position="60"/>
    </location>
</feature>
<feature type="transmembrane region" description="Helical" evidence="11">
    <location>
        <begin position="930"/>
        <end position="948"/>
    </location>
</feature>
<evidence type="ECO:0000256" key="8">
    <source>
        <dbReference type="ARBA" id="ARBA00023136"/>
    </source>
</evidence>
<evidence type="ECO:0000256" key="6">
    <source>
        <dbReference type="ARBA" id="ARBA00022692"/>
    </source>
</evidence>
<evidence type="ECO:0000256" key="7">
    <source>
        <dbReference type="ARBA" id="ARBA00022989"/>
    </source>
</evidence>
<feature type="compositionally biased region" description="Basic residues" evidence="10">
    <location>
        <begin position="387"/>
        <end position="399"/>
    </location>
</feature>
<dbReference type="AlphaFoldDB" id="A0A7S3D7Q9"/>
<feature type="transmembrane region" description="Helical" evidence="11">
    <location>
        <begin position="954"/>
        <end position="971"/>
    </location>
</feature>
<dbReference type="EMBL" id="HBIB01017690">
    <property type="protein sequence ID" value="CAE0249263.1"/>
    <property type="molecule type" value="Transcribed_RNA"/>
</dbReference>
<evidence type="ECO:0000256" key="2">
    <source>
        <dbReference type="ARBA" id="ARBA00012543"/>
    </source>
</evidence>
<comment type="subcellular location">
    <subcellularLocation>
        <location evidence="1">Cell membrane</location>
        <topology evidence="1">Multi-pass membrane protein</topology>
    </subcellularLocation>
</comment>
<feature type="region of interest" description="Disordered" evidence="10">
    <location>
        <begin position="1"/>
        <end position="134"/>
    </location>
</feature>
<evidence type="ECO:0000256" key="4">
    <source>
        <dbReference type="ARBA" id="ARBA00022676"/>
    </source>
</evidence>